<comment type="caution">
    <text evidence="8">The sequence shown here is derived from an EMBL/GenBank/DDBJ whole genome shotgun (WGS) entry which is preliminary data.</text>
</comment>
<proteinExistence type="inferred from homology"/>
<feature type="transmembrane region" description="Helical" evidence="6">
    <location>
        <begin position="57"/>
        <end position="78"/>
    </location>
</feature>
<comment type="similarity">
    <text evidence="2">Belongs to the EamA transporter family.</text>
</comment>
<keyword evidence="4 6" id="KW-1133">Transmembrane helix</keyword>
<evidence type="ECO:0000313" key="9">
    <source>
        <dbReference type="Proteomes" id="UP000295357"/>
    </source>
</evidence>
<evidence type="ECO:0000313" key="8">
    <source>
        <dbReference type="EMBL" id="TDP12964.1"/>
    </source>
</evidence>
<evidence type="ECO:0000256" key="4">
    <source>
        <dbReference type="ARBA" id="ARBA00022989"/>
    </source>
</evidence>
<feature type="domain" description="EamA" evidence="7">
    <location>
        <begin position="155"/>
        <end position="291"/>
    </location>
</feature>
<dbReference type="InterPro" id="IPR050638">
    <property type="entry name" value="AA-Vitamin_Transporters"/>
</dbReference>
<keyword evidence="9" id="KW-1185">Reference proteome</keyword>
<dbReference type="Pfam" id="PF00892">
    <property type="entry name" value="EamA"/>
    <property type="match status" value="2"/>
</dbReference>
<evidence type="ECO:0000256" key="6">
    <source>
        <dbReference type="SAM" id="Phobius"/>
    </source>
</evidence>
<feature type="transmembrane region" description="Helical" evidence="6">
    <location>
        <begin position="32"/>
        <end position="51"/>
    </location>
</feature>
<feature type="transmembrane region" description="Helical" evidence="6">
    <location>
        <begin position="184"/>
        <end position="206"/>
    </location>
</feature>
<reference evidence="8 9" key="1">
    <citation type="submission" date="2019-03" db="EMBL/GenBank/DDBJ databases">
        <title>Genomic Encyclopedia of Type Strains, Phase IV (KMG-IV): sequencing the most valuable type-strain genomes for metagenomic binning, comparative biology and taxonomic classification.</title>
        <authorList>
            <person name="Goeker M."/>
        </authorList>
    </citation>
    <scope>NUCLEOTIDE SEQUENCE [LARGE SCALE GENOMIC DNA]</scope>
    <source>
        <strain evidence="8 9">DSM 25082</strain>
    </source>
</reference>
<feature type="transmembrane region" description="Helical" evidence="6">
    <location>
        <begin position="249"/>
        <end position="268"/>
    </location>
</feature>
<name>A0A4R6NFD6_9BURK</name>
<dbReference type="GO" id="GO:0016020">
    <property type="term" value="C:membrane"/>
    <property type="evidence" value="ECO:0007669"/>
    <property type="project" value="UniProtKB-SubCell"/>
</dbReference>
<evidence type="ECO:0000256" key="1">
    <source>
        <dbReference type="ARBA" id="ARBA00004141"/>
    </source>
</evidence>
<sequence>MNHAVLALGASVSMHVGWNLIARRAPQDSWPLWWALLGHLLLFAPWGWWSLWQEAQASPLLCALAAMSALANAIYFIALAQAYERAPISLVYPMVRSSPLLIALWGQLFLGQTLGAGTWLGLGVSGLGLVVMALSTLGSAGAGASALDQAAVRKALPWALLAMLSTSVYSLSDKAATAYLPSTGALLGYVSLSYLCAFAALSLRLKRRTGAWRPPRRLPWRLCGLGALCIGWAYVLVVHAMRQMPAAEVVGYTNAGIVIATLVGMLVFGERFRWPVRLGGALLISAGLALMAR</sequence>
<dbReference type="EMBL" id="SNXE01000001">
    <property type="protein sequence ID" value="TDP12964.1"/>
    <property type="molecule type" value="Genomic_DNA"/>
</dbReference>
<protein>
    <submittedName>
        <fullName evidence="8">Phosphonate utilization associated putative membrane protein</fullName>
    </submittedName>
</protein>
<dbReference type="InterPro" id="IPR037185">
    <property type="entry name" value="EmrE-like"/>
</dbReference>
<dbReference type="AlphaFoldDB" id="A0A4R6NFD6"/>
<dbReference type="RefSeq" id="WP_133601890.1">
    <property type="nucleotide sequence ID" value="NZ_JAUFPJ010000001.1"/>
</dbReference>
<feature type="domain" description="EamA" evidence="7">
    <location>
        <begin position="32"/>
        <end position="133"/>
    </location>
</feature>
<feature type="transmembrane region" description="Helical" evidence="6">
    <location>
        <begin position="275"/>
        <end position="292"/>
    </location>
</feature>
<feature type="transmembrane region" description="Helical" evidence="6">
    <location>
        <begin position="218"/>
        <end position="237"/>
    </location>
</feature>
<evidence type="ECO:0000256" key="5">
    <source>
        <dbReference type="ARBA" id="ARBA00023136"/>
    </source>
</evidence>
<evidence type="ECO:0000256" key="2">
    <source>
        <dbReference type="ARBA" id="ARBA00007362"/>
    </source>
</evidence>
<keyword evidence="5 6" id="KW-0472">Membrane</keyword>
<dbReference type="OrthoDB" id="9783707at2"/>
<evidence type="ECO:0000256" key="3">
    <source>
        <dbReference type="ARBA" id="ARBA00022692"/>
    </source>
</evidence>
<dbReference type="Gene3D" id="1.10.3730.20">
    <property type="match status" value="2"/>
</dbReference>
<accession>A0A4R6NFD6</accession>
<organism evidence="8 9">
    <name type="scientific">Roseateles asaccharophilus</name>
    <dbReference type="NCBI Taxonomy" id="582607"/>
    <lineage>
        <taxon>Bacteria</taxon>
        <taxon>Pseudomonadati</taxon>
        <taxon>Pseudomonadota</taxon>
        <taxon>Betaproteobacteria</taxon>
        <taxon>Burkholderiales</taxon>
        <taxon>Sphaerotilaceae</taxon>
        <taxon>Roseateles</taxon>
    </lineage>
</organism>
<comment type="subcellular location">
    <subcellularLocation>
        <location evidence="1">Membrane</location>
        <topology evidence="1">Multi-pass membrane protein</topology>
    </subcellularLocation>
</comment>
<dbReference type="PANTHER" id="PTHR32322:SF2">
    <property type="entry name" value="EAMA DOMAIN-CONTAINING PROTEIN"/>
    <property type="match status" value="1"/>
</dbReference>
<evidence type="ECO:0000259" key="7">
    <source>
        <dbReference type="Pfam" id="PF00892"/>
    </source>
</evidence>
<dbReference type="PANTHER" id="PTHR32322">
    <property type="entry name" value="INNER MEMBRANE TRANSPORTER"/>
    <property type="match status" value="1"/>
</dbReference>
<dbReference type="Proteomes" id="UP000295357">
    <property type="component" value="Unassembled WGS sequence"/>
</dbReference>
<dbReference type="SUPFAM" id="SSF103481">
    <property type="entry name" value="Multidrug resistance efflux transporter EmrE"/>
    <property type="match status" value="2"/>
</dbReference>
<dbReference type="InterPro" id="IPR000620">
    <property type="entry name" value="EamA_dom"/>
</dbReference>
<keyword evidence="3 6" id="KW-0812">Transmembrane</keyword>
<gene>
    <name evidence="8" type="ORF">DFR39_101438</name>
</gene>